<dbReference type="PANTHER" id="PTHR30023:SF0">
    <property type="entry name" value="PENICILLIN-SENSITIVE CARBOXYPEPTIDASE A"/>
    <property type="match status" value="1"/>
</dbReference>
<dbReference type="Gene3D" id="3.40.710.10">
    <property type="entry name" value="DD-peptidase/beta-lactamase superfamily"/>
    <property type="match status" value="2"/>
</dbReference>
<dbReference type="Proteomes" id="UP000020529">
    <property type="component" value="Unassembled WGS sequence"/>
</dbReference>
<evidence type="ECO:0000256" key="3">
    <source>
        <dbReference type="SAM" id="SignalP"/>
    </source>
</evidence>
<dbReference type="AlphaFoldDB" id="A0A015TNV6"/>
<comment type="caution">
    <text evidence="4">The sequence shown here is derived from an EMBL/GenBank/DDBJ whole genome shotgun (WGS) entry which is preliminary data.</text>
</comment>
<dbReference type="GO" id="GO:0006508">
    <property type="term" value="P:proteolysis"/>
    <property type="evidence" value="ECO:0007669"/>
    <property type="project" value="InterPro"/>
</dbReference>
<dbReference type="NCBIfam" id="TIGR00666">
    <property type="entry name" value="PBP4"/>
    <property type="match status" value="1"/>
</dbReference>
<sequence length="469" mass="52588">MKKLNLFILFSFCFSIITWGQANFAAIDSLIKKELPQGSEVGISVYDLTARKTLYTYRDTKLSRPASTMKLLTTITALARPDADEPFRTEVWYKGTIEHDTLRGDIYVVGGFDPEFDDEGMNALVEEVITFPFSVLKGNIYGDISMKDSLYWGSGWAWDDTPSSFQPYLSPLMYHKGMVKVTVVPGTTRGDSARLSFEPSSSYYTVTNETKTRTSSAGKFSVSRGWLENKNNLIVSGNVENRRIGDVNVYSSQDFFMHTFVERLRNKGIEISNHYAFDSFRSDSLSICMARWECPVQDVIDQIMKESDNLSAEALLCRLGARATGKKQVSAKDGIEEIYRLIQDLGHDPDNYKIADGCGLSNYDYLSPALLVDFLKFAYSRTDIFRKLYKALPVAGIDGTLKNRMKQGAAFKNVHAKTGSYTAINTLAGYLKMANGHQVAFAIMNQNILSAAKARNFQNKVCEILANHQ</sequence>
<evidence type="ECO:0000256" key="2">
    <source>
        <dbReference type="ARBA" id="ARBA00022801"/>
    </source>
</evidence>
<dbReference type="EC" id="3.4.16.4" evidence="4"/>
<dbReference type="InterPro" id="IPR012338">
    <property type="entry name" value="Beta-lactam/transpept-like"/>
</dbReference>
<dbReference type="PATRIC" id="fig|1339315.3.peg.4591"/>
<dbReference type="PANTHER" id="PTHR30023">
    <property type="entry name" value="D-ALANYL-D-ALANINE CARBOXYPEPTIDASE"/>
    <property type="match status" value="1"/>
</dbReference>
<dbReference type="RefSeq" id="WP_022348444.1">
    <property type="nucleotide sequence ID" value="NZ_JGCY01000408.1"/>
</dbReference>
<dbReference type="GO" id="GO:0000270">
    <property type="term" value="P:peptidoglycan metabolic process"/>
    <property type="evidence" value="ECO:0007669"/>
    <property type="project" value="TreeGrafter"/>
</dbReference>
<dbReference type="PRINTS" id="PR00922">
    <property type="entry name" value="DADACBPTASE3"/>
</dbReference>
<dbReference type="Gene3D" id="3.50.80.20">
    <property type="entry name" value="D-Ala-D-Ala carboxypeptidase C, peptidase S13"/>
    <property type="match status" value="1"/>
</dbReference>
<keyword evidence="2 4" id="KW-0378">Hydrolase</keyword>
<protein>
    <submittedName>
        <fullName evidence="4">D-alanyl-D-alanine carboxypeptidase/D-alanyl-D-alanine-endopeptidase</fullName>
        <ecNumber evidence="4">3.4.16.4</ecNumber>
    </submittedName>
</protein>
<dbReference type="InterPro" id="IPR000667">
    <property type="entry name" value="Peptidase_S13"/>
</dbReference>
<dbReference type="EMBL" id="JGCY01000408">
    <property type="protein sequence ID" value="EXY72356.1"/>
    <property type="molecule type" value="Genomic_DNA"/>
</dbReference>
<comment type="similarity">
    <text evidence="1">Belongs to the peptidase S13 family.</text>
</comment>
<evidence type="ECO:0000313" key="4">
    <source>
        <dbReference type="EMBL" id="EXY72356.1"/>
    </source>
</evidence>
<organism evidence="4 5">
    <name type="scientific">Bacteroides fragilis str. 3988T(B)14</name>
    <dbReference type="NCBI Taxonomy" id="1339315"/>
    <lineage>
        <taxon>Bacteria</taxon>
        <taxon>Pseudomonadati</taxon>
        <taxon>Bacteroidota</taxon>
        <taxon>Bacteroidia</taxon>
        <taxon>Bacteroidales</taxon>
        <taxon>Bacteroidaceae</taxon>
        <taxon>Bacteroides</taxon>
    </lineage>
</organism>
<evidence type="ECO:0000313" key="5">
    <source>
        <dbReference type="Proteomes" id="UP000020529"/>
    </source>
</evidence>
<evidence type="ECO:0000256" key="1">
    <source>
        <dbReference type="ARBA" id="ARBA00006096"/>
    </source>
</evidence>
<reference evidence="4 5" key="1">
    <citation type="submission" date="2014-02" db="EMBL/GenBank/DDBJ databases">
        <authorList>
            <person name="Sears C."/>
            <person name="Carroll K."/>
            <person name="Sack B.R."/>
            <person name="Qadri F."/>
            <person name="Myers L.L."/>
            <person name="Chung G.-T."/>
            <person name="Escheverria P."/>
            <person name="Fraser C.M."/>
            <person name="Sadzewicz L."/>
            <person name="Shefchek K.A."/>
            <person name="Tallon L."/>
            <person name="Das S.P."/>
            <person name="Daugherty S."/>
            <person name="Mongodin E.F."/>
        </authorList>
    </citation>
    <scope>NUCLEOTIDE SEQUENCE [LARGE SCALE GENOMIC DNA]</scope>
    <source>
        <strain evidence="5">3988T(B)14</strain>
    </source>
</reference>
<feature type="chain" id="PRO_5001479159" evidence="3">
    <location>
        <begin position="26"/>
        <end position="469"/>
    </location>
</feature>
<accession>A0A015TNV6</accession>
<keyword evidence="4" id="KW-0121">Carboxypeptidase</keyword>
<keyword evidence="3" id="KW-0732">Signal</keyword>
<dbReference type="GO" id="GO:0009002">
    <property type="term" value="F:serine-type D-Ala-D-Ala carboxypeptidase activity"/>
    <property type="evidence" value="ECO:0007669"/>
    <property type="project" value="UniProtKB-EC"/>
</dbReference>
<name>A0A015TNV6_BACFG</name>
<dbReference type="SUPFAM" id="SSF56601">
    <property type="entry name" value="beta-lactamase/transpeptidase-like"/>
    <property type="match status" value="1"/>
</dbReference>
<gene>
    <name evidence="4" type="primary">dacB</name>
    <name evidence="4" type="ORF">M124_3962</name>
</gene>
<proteinExistence type="inferred from homology"/>
<dbReference type="Pfam" id="PF02113">
    <property type="entry name" value="Peptidase_S13"/>
    <property type="match status" value="1"/>
</dbReference>
<keyword evidence="4" id="KW-0645">Protease</keyword>
<feature type="signal peptide" evidence="3">
    <location>
        <begin position="1"/>
        <end position="25"/>
    </location>
</feature>